<dbReference type="Proteomes" id="UP000001880">
    <property type="component" value="Chromosome"/>
</dbReference>
<feature type="region of interest" description="Disordered" evidence="7">
    <location>
        <begin position="46"/>
        <end position="73"/>
    </location>
</feature>
<reference evidence="8 9" key="1">
    <citation type="journal article" date="2010" name="Stand. Genomic Sci.">
        <title>Complete genome sequence of Haliangium ochraceum type strain (SMP-2).</title>
        <authorList>
            <consortium name="US DOE Joint Genome Institute (JGI-PGF)"/>
            <person name="Ivanova N."/>
            <person name="Daum C."/>
            <person name="Lang E."/>
            <person name="Abt B."/>
            <person name="Kopitz M."/>
            <person name="Saunders E."/>
            <person name="Lapidus A."/>
            <person name="Lucas S."/>
            <person name="Glavina Del Rio T."/>
            <person name="Nolan M."/>
            <person name="Tice H."/>
            <person name="Copeland A."/>
            <person name="Cheng J.F."/>
            <person name="Chen F."/>
            <person name="Bruce D."/>
            <person name="Goodwin L."/>
            <person name="Pitluck S."/>
            <person name="Mavromatis K."/>
            <person name="Pati A."/>
            <person name="Mikhailova N."/>
            <person name="Chen A."/>
            <person name="Palaniappan K."/>
            <person name="Land M."/>
            <person name="Hauser L."/>
            <person name="Chang Y.J."/>
            <person name="Jeffries C.D."/>
            <person name="Detter J.C."/>
            <person name="Brettin T."/>
            <person name="Rohde M."/>
            <person name="Goker M."/>
            <person name="Bristow J."/>
            <person name="Markowitz V."/>
            <person name="Eisen J.A."/>
            <person name="Hugenholtz P."/>
            <person name="Kyrpides N.C."/>
            <person name="Klenk H.P."/>
        </authorList>
    </citation>
    <scope>NUCLEOTIDE SEQUENCE [LARGE SCALE GENOMIC DNA]</scope>
    <source>
        <strain evidence="9">DSM 14365 / CIP 107738 / JCM 11303 / AJ 13395 / SMP-2</strain>
    </source>
</reference>
<evidence type="ECO:0000256" key="3">
    <source>
        <dbReference type="ARBA" id="ARBA00023274"/>
    </source>
</evidence>
<accession>D0LGI9</accession>
<evidence type="ECO:0000313" key="8">
    <source>
        <dbReference type="EMBL" id="ACY12735.1"/>
    </source>
</evidence>
<dbReference type="PRINTS" id="PR00976">
    <property type="entry name" value="RIBOSOMALS21"/>
</dbReference>
<dbReference type="PANTHER" id="PTHR21109">
    <property type="entry name" value="MITOCHONDRIAL 28S RIBOSOMAL PROTEIN S21"/>
    <property type="match status" value="1"/>
</dbReference>
<dbReference type="RefSeq" id="WP_012825362.1">
    <property type="nucleotide sequence ID" value="NC_013440.1"/>
</dbReference>
<evidence type="ECO:0000256" key="7">
    <source>
        <dbReference type="SAM" id="MobiDB-lite"/>
    </source>
</evidence>
<dbReference type="eggNOG" id="COG0828">
    <property type="taxonomic scope" value="Bacteria"/>
</dbReference>
<keyword evidence="3 5" id="KW-0687">Ribonucleoprotein</keyword>
<dbReference type="NCBIfam" id="TIGR00030">
    <property type="entry name" value="S21p"/>
    <property type="match status" value="1"/>
</dbReference>
<dbReference type="InterPro" id="IPR001911">
    <property type="entry name" value="Ribosomal_bS21"/>
</dbReference>
<evidence type="ECO:0000313" key="9">
    <source>
        <dbReference type="Proteomes" id="UP000001880"/>
    </source>
</evidence>
<evidence type="ECO:0000256" key="4">
    <source>
        <dbReference type="ARBA" id="ARBA00035135"/>
    </source>
</evidence>
<evidence type="ECO:0000256" key="2">
    <source>
        <dbReference type="ARBA" id="ARBA00022980"/>
    </source>
</evidence>
<organism evidence="8 9">
    <name type="scientific">Haliangium ochraceum (strain DSM 14365 / JCM 11303 / SMP-2)</name>
    <dbReference type="NCBI Taxonomy" id="502025"/>
    <lineage>
        <taxon>Bacteria</taxon>
        <taxon>Pseudomonadati</taxon>
        <taxon>Myxococcota</taxon>
        <taxon>Polyangia</taxon>
        <taxon>Haliangiales</taxon>
        <taxon>Kofleriaceae</taxon>
        <taxon>Haliangium</taxon>
    </lineage>
</organism>
<dbReference type="GO" id="GO:0005840">
    <property type="term" value="C:ribosome"/>
    <property type="evidence" value="ECO:0007669"/>
    <property type="project" value="UniProtKB-KW"/>
</dbReference>
<dbReference type="EMBL" id="CP001804">
    <property type="protein sequence ID" value="ACY12735.1"/>
    <property type="molecule type" value="Genomic_DNA"/>
</dbReference>
<evidence type="ECO:0000256" key="5">
    <source>
        <dbReference type="HAMAP-Rule" id="MF_00358"/>
    </source>
</evidence>
<proteinExistence type="inferred from homology"/>
<sequence>MEPLFGKPVEVEVRDGALEKAMKILKQKMSKEGILQELKRRRFYEKPSVKRKRKAREARKRLRREMKRRVGSR</sequence>
<dbReference type="GO" id="GO:0003735">
    <property type="term" value="F:structural constituent of ribosome"/>
    <property type="evidence" value="ECO:0007669"/>
    <property type="project" value="InterPro"/>
</dbReference>
<name>D0LGI9_HALO1</name>
<evidence type="ECO:0000256" key="1">
    <source>
        <dbReference type="ARBA" id="ARBA00006640"/>
    </source>
</evidence>
<keyword evidence="2 5" id="KW-0689">Ribosomal protein</keyword>
<evidence type="ECO:0000256" key="6">
    <source>
        <dbReference type="RuleBase" id="RU000667"/>
    </source>
</evidence>
<protein>
    <recommendedName>
        <fullName evidence="4 5">Small ribosomal subunit protein bS21</fullName>
    </recommendedName>
</protein>
<dbReference type="InterPro" id="IPR038380">
    <property type="entry name" value="Ribosomal_bS21_sf"/>
</dbReference>
<dbReference type="GO" id="GO:1990904">
    <property type="term" value="C:ribonucleoprotein complex"/>
    <property type="evidence" value="ECO:0007669"/>
    <property type="project" value="UniProtKB-KW"/>
</dbReference>
<dbReference type="STRING" id="502025.Hoch_0094"/>
<dbReference type="Pfam" id="PF01165">
    <property type="entry name" value="Ribosomal_S21"/>
    <property type="match status" value="1"/>
</dbReference>
<dbReference type="OrthoDB" id="9811907at2"/>
<dbReference type="GO" id="GO:0006412">
    <property type="term" value="P:translation"/>
    <property type="evidence" value="ECO:0007669"/>
    <property type="project" value="UniProtKB-UniRule"/>
</dbReference>
<gene>
    <name evidence="5" type="primary">rpsU</name>
    <name evidence="8" type="ordered locus">Hoch_0094</name>
</gene>
<dbReference type="HAMAP" id="MF_00358">
    <property type="entry name" value="Ribosomal_bS21"/>
    <property type="match status" value="1"/>
</dbReference>
<comment type="similarity">
    <text evidence="1 5 6">Belongs to the bacterial ribosomal protein bS21 family.</text>
</comment>
<dbReference type="KEGG" id="hoh:Hoch_0094"/>
<dbReference type="AlphaFoldDB" id="D0LGI9"/>
<dbReference type="PANTHER" id="PTHR21109:SF0">
    <property type="entry name" value="SMALL RIBOSOMAL SUBUNIT PROTEIN BS21M"/>
    <property type="match status" value="1"/>
</dbReference>
<dbReference type="Gene3D" id="1.20.5.1150">
    <property type="entry name" value="Ribosomal protein S8"/>
    <property type="match status" value="1"/>
</dbReference>
<dbReference type="HOGENOM" id="CLU_159258_0_2_7"/>
<keyword evidence="9" id="KW-1185">Reference proteome</keyword>